<name>A0A0J6Y4B4_COCIT</name>
<evidence type="ECO:0000313" key="2">
    <source>
        <dbReference type="Proteomes" id="UP000054565"/>
    </source>
</evidence>
<gene>
    <name evidence="1" type="ORF">CIRG_10369</name>
</gene>
<sequence length="49" mass="5455">MRSGTRGEMGFAVANILSHSQRDLLPSDVLTQQELLERVHANMRPSSMS</sequence>
<organism evidence="1 2">
    <name type="scientific">Coccidioides immitis RMSCC 2394</name>
    <dbReference type="NCBI Taxonomy" id="404692"/>
    <lineage>
        <taxon>Eukaryota</taxon>
        <taxon>Fungi</taxon>
        <taxon>Dikarya</taxon>
        <taxon>Ascomycota</taxon>
        <taxon>Pezizomycotina</taxon>
        <taxon>Eurotiomycetes</taxon>
        <taxon>Eurotiomycetidae</taxon>
        <taxon>Onygenales</taxon>
        <taxon>Onygenaceae</taxon>
        <taxon>Coccidioides</taxon>
    </lineage>
</organism>
<evidence type="ECO:0000313" key="1">
    <source>
        <dbReference type="EMBL" id="KMP02560.1"/>
    </source>
</evidence>
<proteinExistence type="predicted"/>
<dbReference type="EMBL" id="DS028110">
    <property type="protein sequence ID" value="KMP02560.1"/>
    <property type="molecule type" value="Genomic_DNA"/>
</dbReference>
<dbReference type="AlphaFoldDB" id="A0A0J6Y4B4"/>
<protein>
    <submittedName>
        <fullName evidence="1">Uncharacterized protein</fullName>
    </submittedName>
</protein>
<accession>A0A0J6Y4B4</accession>
<reference evidence="2" key="1">
    <citation type="journal article" date="2010" name="Genome Res.">
        <title>Population genomic sequencing of Coccidioides fungi reveals recent hybridization and transposon control.</title>
        <authorList>
            <person name="Neafsey D.E."/>
            <person name="Barker B.M."/>
            <person name="Sharpton T.J."/>
            <person name="Stajich J.E."/>
            <person name="Park D.J."/>
            <person name="Whiston E."/>
            <person name="Hung C.-Y."/>
            <person name="McMahan C."/>
            <person name="White J."/>
            <person name="Sykes S."/>
            <person name="Heiman D."/>
            <person name="Young S."/>
            <person name="Zeng Q."/>
            <person name="Abouelleil A."/>
            <person name="Aftuck L."/>
            <person name="Bessette D."/>
            <person name="Brown A."/>
            <person name="FitzGerald M."/>
            <person name="Lui A."/>
            <person name="Macdonald J.P."/>
            <person name="Priest M."/>
            <person name="Orbach M.J."/>
            <person name="Galgiani J.N."/>
            <person name="Kirkland T.N."/>
            <person name="Cole G.T."/>
            <person name="Birren B.W."/>
            <person name="Henn M.R."/>
            <person name="Taylor J.W."/>
            <person name="Rounsley S.D."/>
        </authorList>
    </citation>
    <scope>NUCLEOTIDE SEQUENCE [LARGE SCALE GENOMIC DNA]</scope>
    <source>
        <strain evidence="2">RMSCC 2394</strain>
    </source>
</reference>
<dbReference type="Proteomes" id="UP000054565">
    <property type="component" value="Unassembled WGS sequence"/>
</dbReference>